<dbReference type="PROSITE" id="PS51384">
    <property type="entry name" value="FAD_FR"/>
    <property type="match status" value="1"/>
</dbReference>
<dbReference type="InterPro" id="IPR013113">
    <property type="entry name" value="SIP_FAD-bd"/>
</dbReference>
<dbReference type="Gene3D" id="2.40.30.10">
    <property type="entry name" value="Translation factors"/>
    <property type="match status" value="1"/>
</dbReference>
<dbReference type="PANTHER" id="PTHR30157:SF0">
    <property type="entry name" value="NADPH-DEPENDENT FERRIC-CHELATE REDUCTASE"/>
    <property type="match status" value="1"/>
</dbReference>
<feature type="domain" description="FAD-binding FR-type" evidence="1">
    <location>
        <begin position="39"/>
        <end position="171"/>
    </location>
</feature>
<protein>
    <submittedName>
        <fullName evidence="2">Siderophore-interacting protein</fullName>
    </submittedName>
</protein>
<dbReference type="Pfam" id="PF04954">
    <property type="entry name" value="SIP"/>
    <property type="match status" value="1"/>
</dbReference>
<dbReference type="EMBL" id="JAAGWE010000019">
    <property type="protein sequence ID" value="NEM06826.1"/>
    <property type="molecule type" value="Genomic_DNA"/>
</dbReference>
<comment type="caution">
    <text evidence="2">The sequence shown here is derived from an EMBL/GenBank/DDBJ whole genome shotgun (WGS) entry which is preliminary data.</text>
</comment>
<dbReference type="SUPFAM" id="SSF63380">
    <property type="entry name" value="Riboflavin synthase domain-like"/>
    <property type="match status" value="1"/>
</dbReference>
<dbReference type="Pfam" id="PF08021">
    <property type="entry name" value="FAD_binding_9"/>
    <property type="match status" value="1"/>
</dbReference>
<dbReference type="InterPro" id="IPR017927">
    <property type="entry name" value="FAD-bd_FR_type"/>
</dbReference>
<dbReference type="Proteomes" id="UP000471126">
    <property type="component" value="Unassembled WGS sequence"/>
</dbReference>
<reference evidence="2 3" key="1">
    <citation type="submission" date="2019-12" db="EMBL/GenBank/DDBJ databases">
        <title>WGS of CPCC 203550 I12A-02606.</title>
        <authorList>
            <person name="Jiang Z."/>
        </authorList>
    </citation>
    <scope>NUCLEOTIDE SEQUENCE [LARGE SCALE GENOMIC DNA]</scope>
    <source>
        <strain evidence="2 3">I12A-02606</strain>
    </source>
</reference>
<evidence type="ECO:0000313" key="2">
    <source>
        <dbReference type="EMBL" id="NEM06826.1"/>
    </source>
</evidence>
<dbReference type="PANTHER" id="PTHR30157">
    <property type="entry name" value="FERRIC REDUCTASE, NADPH-DEPENDENT"/>
    <property type="match status" value="1"/>
</dbReference>
<accession>A0A6P0GHW4</accession>
<dbReference type="InterPro" id="IPR007037">
    <property type="entry name" value="SIP_rossman_dom"/>
</dbReference>
<evidence type="ECO:0000259" key="1">
    <source>
        <dbReference type="PROSITE" id="PS51384"/>
    </source>
</evidence>
<dbReference type="InterPro" id="IPR039261">
    <property type="entry name" value="FNR_nucleotide-bd"/>
</dbReference>
<dbReference type="InterPro" id="IPR039374">
    <property type="entry name" value="SIP_fam"/>
</dbReference>
<gene>
    <name evidence="2" type="ORF">GCU54_12495</name>
</gene>
<dbReference type="Gene3D" id="3.40.50.80">
    <property type="entry name" value="Nucleotide-binding domain of ferredoxin-NADP reductase (FNR) module"/>
    <property type="match status" value="1"/>
</dbReference>
<dbReference type="AlphaFoldDB" id="A0A6P0GHW4"/>
<evidence type="ECO:0000313" key="3">
    <source>
        <dbReference type="Proteomes" id="UP000471126"/>
    </source>
</evidence>
<dbReference type="CDD" id="cd06193">
    <property type="entry name" value="siderophore_interacting"/>
    <property type="match status" value="1"/>
</dbReference>
<organism evidence="2 3">
    <name type="scientific">Geodermatophilus normandii</name>
    <dbReference type="NCBI Taxonomy" id="1137989"/>
    <lineage>
        <taxon>Bacteria</taxon>
        <taxon>Bacillati</taxon>
        <taxon>Actinomycetota</taxon>
        <taxon>Actinomycetes</taxon>
        <taxon>Geodermatophilales</taxon>
        <taxon>Geodermatophilaceae</taxon>
        <taxon>Geodermatophilus</taxon>
    </lineage>
</organism>
<dbReference type="InterPro" id="IPR017938">
    <property type="entry name" value="Riboflavin_synthase-like_b-brl"/>
</dbReference>
<dbReference type="GO" id="GO:0016491">
    <property type="term" value="F:oxidoreductase activity"/>
    <property type="evidence" value="ECO:0007669"/>
    <property type="project" value="InterPro"/>
</dbReference>
<name>A0A6P0GHW4_9ACTN</name>
<sequence>MEVSLALPAVRKGRPRAERRPAVTTTEAPTAVVAELPQWLFFETVVARVVPLGPSMVRITLTGPRLGGFGVAGDDQRVKLVLAPDPTALAELQAAGAEWYPAYCALAEERRPVLRTYTVRAARPEQADLDLDVVLHGVSDGHAGPAATWAAQARPGDPMVLMGPDRPGRGRAWGVEWAPPASATCLLLAGDETAVPAVGAILESLPPGQRAVAVLEVPQAADLQDLRLPEGVQVRWLARADRPRGELLVPAVHAALVDLGVCAAPAPAPEDVDLETEPLWEVPEDPAAGAGCYAWLAGEAGVVKRLRRHLVADLGVDRRSVAFMGYWREGRAEN</sequence>
<proteinExistence type="predicted"/>